<keyword evidence="2" id="KW-1185">Reference proteome</keyword>
<accession>A0A4Y7L8F1</accession>
<sequence>MAVDKGLLGILFPTMLKTIKTCSKQAPTIGNRLLNDTEYVDIGVHVFSCVPGGTLKECMNMELHLDDLTTHELQLDDTYETYEILGHAASAFI</sequence>
<dbReference type="Gramene" id="RZC80890">
    <property type="protein sequence ID" value="RZC80890"/>
    <property type="gene ID" value="C5167_043465"/>
</dbReference>
<gene>
    <name evidence="1" type="ORF">C5167_043465</name>
</gene>
<dbReference type="EMBL" id="CM010724">
    <property type="protein sequence ID" value="RZC80890.1"/>
    <property type="molecule type" value="Genomic_DNA"/>
</dbReference>
<organism evidence="1 2">
    <name type="scientific">Papaver somniferum</name>
    <name type="common">Opium poppy</name>
    <dbReference type="NCBI Taxonomy" id="3469"/>
    <lineage>
        <taxon>Eukaryota</taxon>
        <taxon>Viridiplantae</taxon>
        <taxon>Streptophyta</taxon>
        <taxon>Embryophyta</taxon>
        <taxon>Tracheophyta</taxon>
        <taxon>Spermatophyta</taxon>
        <taxon>Magnoliopsida</taxon>
        <taxon>Ranunculales</taxon>
        <taxon>Papaveraceae</taxon>
        <taxon>Papaveroideae</taxon>
        <taxon>Papaver</taxon>
    </lineage>
</organism>
<reference evidence="1 2" key="1">
    <citation type="journal article" date="2018" name="Science">
        <title>The opium poppy genome and morphinan production.</title>
        <authorList>
            <person name="Guo L."/>
            <person name="Winzer T."/>
            <person name="Yang X."/>
            <person name="Li Y."/>
            <person name="Ning Z."/>
            <person name="He Z."/>
            <person name="Teodor R."/>
            <person name="Lu Y."/>
            <person name="Bowser T.A."/>
            <person name="Graham I.A."/>
            <person name="Ye K."/>
        </authorList>
    </citation>
    <scope>NUCLEOTIDE SEQUENCE [LARGE SCALE GENOMIC DNA]</scope>
    <source>
        <strain evidence="2">cv. HN1</strain>
        <tissue evidence="1">Leaves</tissue>
    </source>
</reference>
<name>A0A4Y7L8F1_PAPSO</name>
<evidence type="ECO:0000313" key="1">
    <source>
        <dbReference type="EMBL" id="RZC80890.1"/>
    </source>
</evidence>
<proteinExistence type="predicted"/>
<dbReference type="AlphaFoldDB" id="A0A4Y7L8F1"/>
<evidence type="ECO:0000313" key="2">
    <source>
        <dbReference type="Proteomes" id="UP000316621"/>
    </source>
</evidence>
<dbReference type="Proteomes" id="UP000316621">
    <property type="component" value="Chromosome 10"/>
</dbReference>
<protein>
    <submittedName>
        <fullName evidence="1">Uncharacterized protein</fullName>
    </submittedName>
</protein>